<evidence type="ECO:0000256" key="1">
    <source>
        <dbReference type="ARBA" id="ARBA00022701"/>
    </source>
</evidence>
<feature type="region of interest" description="Disordered" evidence="7">
    <location>
        <begin position="480"/>
        <end position="500"/>
    </location>
</feature>
<gene>
    <name evidence="9" type="ORF">CU098_007075</name>
</gene>
<evidence type="ECO:0000256" key="4">
    <source>
        <dbReference type="ARBA" id="ARBA00023175"/>
    </source>
</evidence>
<accession>A0A367JET8</accession>
<evidence type="ECO:0000256" key="3">
    <source>
        <dbReference type="ARBA" id="ARBA00022840"/>
    </source>
</evidence>
<dbReference type="InterPro" id="IPR027417">
    <property type="entry name" value="P-loop_NTPase"/>
</dbReference>
<keyword evidence="2 6" id="KW-0547">Nucleotide-binding</keyword>
<dbReference type="Pfam" id="PF00225">
    <property type="entry name" value="Kinesin"/>
    <property type="match status" value="1"/>
</dbReference>
<comment type="caution">
    <text evidence="9">The sequence shown here is derived from an EMBL/GenBank/DDBJ whole genome shotgun (WGS) entry which is preliminary data.</text>
</comment>
<dbReference type="SMART" id="SM00129">
    <property type="entry name" value="KISc"/>
    <property type="match status" value="1"/>
</dbReference>
<feature type="region of interest" description="Disordered" evidence="7">
    <location>
        <begin position="406"/>
        <end position="458"/>
    </location>
</feature>
<evidence type="ECO:0000256" key="5">
    <source>
        <dbReference type="PROSITE-ProRule" id="PRU00283"/>
    </source>
</evidence>
<dbReference type="Gene3D" id="3.40.850.10">
    <property type="entry name" value="Kinesin motor domain"/>
    <property type="match status" value="1"/>
</dbReference>
<dbReference type="PROSITE" id="PS50067">
    <property type="entry name" value="KINESIN_MOTOR_2"/>
    <property type="match status" value="1"/>
</dbReference>
<feature type="compositionally biased region" description="Acidic residues" evidence="7">
    <location>
        <begin position="408"/>
        <end position="436"/>
    </location>
</feature>
<dbReference type="AlphaFoldDB" id="A0A367JET8"/>
<proteinExistence type="inferred from homology"/>
<dbReference type="OrthoDB" id="123929at2759"/>
<keyword evidence="3 6" id="KW-0067">ATP-binding</keyword>
<dbReference type="PROSITE" id="PS00411">
    <property type="entry name" value="KINESIN_MOTOR_1"/>
    <property type="match status" value="1"/>
</dbReference>
<evidence type="ECO:0000313" key="9">
    <source>
        <dbReference type="EMBL" id="RCH88446.1"/>
    </source>
</evidence>
<keyword evidence="10" id="KW-1185">Reference proteome</keyword>
<dbReference type="GO" id="GO:0007018">
    <property type="term" value="P:microtubule-based movement"/>
    <property type="evidence" value="ECO:0007669"/>
    <property type="project" value="InterPro"/>
</dbReference>
<dbReference type="GO" id="GO:0005871">
    <property type="term" value="C:kinesin complex"/>
    <property type="evidence" value="ECO:0007669"/>
    <property type="project" value="TreeGrafter"/>
</dbReference>
<name>A0A367JET8_RHIST</name>
<dbReference type="EMBL" id="PJQM01003519">
    <property type="protein sequence ID" value="RCH88446.1"/>
    <property type="molecule type" value="Genomic_DNA"/>
</dbReference>
<feature type="domain" description="Kinesin motor" evidence="8">
    <location>
        <begin position="1"/>
        <end position="136"/>
    </location>
</feature>
<dbReference type="InterPro" id="IPR019821">
    <property type="entry name" value="Kinesin_motor_CS"/>
</dbReference>
<dbReference type="GO" id="GO:0005524">
    <property type="term" value="F:ATP binding"/>
    <property type="evidence" value="ECO:0007669"/>
    <property type="project" value="UniProtKB-KW"/>
</dbReference>
<keyword evidence="1 6" id="KW-0493">Microtubule</keyword>
<comment type="similarity">
    <text evidence="5 6">Belongs to the TRAFAC class myosin-kinesin ATPase superfamily. Kinesin family.</text>
</comment>
<dbReference type="GO" id="GO:0005874">
    <property type="term" value="C:microtubule"/>
    <property type="evidence" value="ECO:0007669"/>
    <property type="project" value="UniProtKB-KW"/>
</dbReference>
<organism evidence="9 10">
    <name type="scientific">Rhizopus stolonifer</name>
    <name type="common">Rhizopus nigricans</name>
    <dbReference type="NCBI Taxonomy" id="4846"/>
    <lineage>
        <taxon>Eukaryota</taxon>
        <taxon>Fungi</taxon>
        <taxon>Fungi incertae sedis</taxon>
        <taxon>Mucoromycota</taxon>
        <taxon>Mucoromycotina</taxon>
        <taxon>Mucoromycetes</taxon>
        <taxon>Mucorales</taxon>
        <taxon>Mucorineae</taxon>
        <taxon>Rhizopodaceae</taxon>
        <taxon>Rhizopus</taxon>
    </lineage>
</organism>
<dbReference type="PANTHER" id="PTHR24115:SF1008">
    <property type="entry name" value="KINESIN-LIKE PROTEIN SUBITO"/>
    <property type="match status" value="1"/>
</dbReference>
<feature type="region of interest" description="Disordered" evidence="7">
    <location>
        <begin position="259"/>
        <end position="286"/>
    </location>
</feature>
<dbReference type="SUPFAM" id="SSF52540">
    <property type="entry name" value="P-loop containing nucleoside triphosphate hydrolases"/>
    <property type="match status" value="1"/>
</dbReference>
<dbReference type="GO" id="GO:0003777">
    <property type="term" value="F:microtubule motor activity"/>
    <property type="evidence" value="ECO:0007669"/>
    <property type="project" value="InterPro"/>
</dbReference>
<dbReference type="PANTHER" id="PTHR24115">
    <property type="entry name" value="KINESIN-RELATED"/>
    <property type="match status" value="1"/>
</dbReference>
<sequence>MNQSSSRSHSIFTVHLIKSNEEGASLSKFSLVDLAGSERYRNTNSTGQRLKEAGNINKSLMVLGQCMEVLRINQIKADMGKNAALVPFRHSKLTELFKSTFEGDGKAVIVVNVNPFDTGYDENIHVMRFAAVAKDVMTSLQPSKKQKDLMAQLEDLWDKWADAETRASTIEHEVREQMETELKKTHDLYLAALKRETDMMQSHINDRLQDTPDDTFLTMLQERQTVLSKELDDINIKIKQQQDTMRDRINQLEKERNLLLEHPKQRAYNPSEDEQEPEHKENQDLPTYHQFLDLRKQLRRLIFKKEELCKDADLVMKQVEQFEGVTFQMAKETKMGKLLKLIAQEEFKSDPFYIKNRAIRLFKRYAQLPCPKQPLYDNESANDLEAENVRLKQKIKLLQYNQRRLQEELDETPAMMEDDDEKENEDTSSFNDEEDIAQLFRPKGVKRRSYSRSVIRSKVQRHSQLDQMYISLKNAKTSWLTRKERRREKKPQDGKTNPME</sequence>
<dbReference type="InterPro" id="IPR001752">
    <property type="entry name" value="Kinesin_motor_dom"/>
</dbReference>
<dbReference type="Proteomes" id="UP000253551">
    <property type="component" value="Unassembled WGS sequence"/>
</dbReference>
<evidence type="ECO:0000256" key="2">
    <source>
        <dbReference type="ARBA" id="ARBA00022741"/>
    </source>
</evidence>
<evidence type="ECO:0000259" key="8">
    <source>
        <dbReference type="PROSITE" id="PS50067"/>
    </source>
</evidence>
<evidence type="ECO:0000256" key="6">
    <source>
        <dbReference type="RuleBase" id="RU000394"/>
    </source>
</evidence>
<dbReference type="STRING" id="4846.A0A367JET8"/>
<evidence type="ECO:0000256" key="7">
    <source>
        <dbReference type="SAM" id="MobiDB-lite"/>
    </source>
</evidence>
<dbReference type="PRINTS" id="PR00380">
    <property type="entry name" value="KINESINHEAVY"/>
</dbReference>
<dbReference type="GO" id="GO:0016887">
    <property type="term" value="F:ATP hydrolysis activity"/>
    <property type="evidence" value="ECO:0007669"/>
    <property type="project" value="TreeGrafter"/>
</dbReference>
<dbReference type="GO" id="GO:0008017">
    <property type="term" value="F:microtubule binding"/>
    <property type="evidence" value="ECO:0007669"/>
    <property type="project" value="InterPro"/>
</dbReference>
<evidence type="ECO:0000313" key="10">
    <source>
        <dbReference type="Proteomes" id="UP000253551"/>
    </source>
</evidence>
<keyword evidence="4 6" id="KW-0505">Motor protein</keyword>
<dbReference type="GO" id="GO:0005634">
    <property type="term" value="C:nucleus"/>
    <property type="evidence" value="ECO:0007669"/>
    <property type="project" value="TreeGrafter"/>
</dbReference>
<dbReference type="InterPro" id="IPR036961">
    <property type="entry name" value="Kinesin_motor_dom_sf"/>
</dbReference>
<comment type="caution">
    <text evidence="5">Lacks conserved residue(s) required for the propagation of feature annotation.</text>
</comment>
<protein>
    <recommendedName>
        <fullName evidence="6">Kinesin-like protein</fullName>
    </recommendedName>
</protein>
<reference evidence="9 10" key="1">
    <citation type="journal article" date="2018" name="G3 (Bethesda)">
        <title>Phylogenetic and Phylogenomic Definition of Rhizopus Species.</title>
        <authorList>
            <person name="Gryganskyi A.P."/>
            <person name="Golan J."/>
            <person name="Dolatabadi S."/>
            <person name="Mondo S."/>
            <person name="Robb S."/>
            <person name="Idnurm A."/>
            <person name="Muszewska A."/>
            <person name="Steczkiewicz K."/>
            <person name="Masonjones S."/>
            <person name="Liao H.L."/>
            <person name="Gajdeczka M.T."/>
            <person name="Anike F."/>
            <person name="Vuek A."/>
            <person name="Anishchenko I.M."/>
            <person name="Voigt K."/>
            <person name="de Hoog G.S."/>
            <person name="Smith M.E."/>
            <person name="Heitman J."/>
            <person name="Vilgalys R."/>
            <person name="Stajich J.E."/>
        </authorList>
    </citation>
    <scope>NUCLEOTIDE SEQUENCE [LARGE SCALE GENOMIC DNA]</scope>
    <source>
        <strain evidence="9 10">LSU 92-RS-03</strain>
    </source>
</reference>
<dbReference type="InterPro" id="IPR027640">
    <property type="entry name" value="Kinesin-like_fam"/>
</dbReference>